<proteinExistence type="predicted"/>
<dbReference type="Pfam" id="PF12243">
    <property type="entry name" value="CTK3"/>
    <property type="match status" value="1"/>
</dbReference>
<accession>A0ABQ0CE85</accession>
<evidence type="ECO:0000256" key="1">
    <source>
        <dbReference type="SAM" id="MobiDB-lite"/>
    </source>
</evidence>
<dbReference type="Gene3D" id="1.25.40.90">
    <property type="match status" value="1"/>
</dbReference>
<dbReference type="EMBL" id="BAAFGZ010000004">
    <property type="protein sequence ID" value="GAB0131756.1"/>
    <property type="molecule type" value="Genomic_DNA"/>
</dbReference>
<name>A0ABQ0CE85_9HYPO</name>
<dbReference type="InterPro" id="IPR024637">
    <property type="entry name" value="Ctk3_C"/>
</dbReference>
<dbReference type="Pfam" id="PF12350">
    <property type="entry name" value="CTK3_C"/>
    <property type="match status" value="1"/>
</dbReference>
<dbReference type="InterPro" id="IPR008942">
    <property type="entry name" value="ENTH_VHS"/>
</dbReference>
<feature type="domain" description="CID" evidence="2">
    <location>
        <begin position="3"/>
        <end position="137"/>
    </location>
</feature>
<reference evidence="4" key="1">
    <citation type="submission" date="2024-06" db="EMBL/GenBank/DDBJ databases">
        <title>Draft Genome Sequences of Epichloe bromicola Strains Isolated from Elymus ciliaris.</title>
        <authorList>
            <consortium name="Epichloe bromicola genome sequencing consortium"/>
            <person name="Miura A."/>
            <person name="Imano S."/>
            <person name="Ashida A."/>
            <person name="Sato I."/>
            <person name="Chiba S."/>
            <person name="Tanaka A."/>
            <person name="Camagna M."/>
            <person name="Takemoto D."/>
        </authorList>
    </citation>
    <scope>NUCLEOTIDE SEQUENCE [LARGE SCALE GENOMIC DNA]</scope>
    <source>
        <strain evidence="4">DP</strain>
    </source>
</reference>
<evidence type="ECO:0000313" key="4">
    <source>
        <dbReference type="Proteomes" id="UP001562357"/>
    </source>
</evidence>
<keyword evidence="4" id="KW-1185">Reference proteome</keyword>
<dbReference type="PROSITE" id="PS51391">
    <property type="entry name" value="CID"/>
    <property type="match status" value="1"/>
</dbReference>
<dbReference type="InterPro" id="IPR006569">
    <property type="entry name" value="CID_dom"/>
</dbReference>
<evidence type="ECO:0000313" key="3">
    <source>
        <dbReference type="EMBL" id="GAB0131756.1"/>
    </source>
</evidence>
<dbReference type="Proteomes" id="UP001562357">
    <property type="component" value="Unassembled WGS sequence"/>
</dbReference>
<organism evidence="3 4">
    <name type="scientific">Epichloe bromicola</name>
    <dbReference type="NCBI Taxonomy" id="79588"/>
    <lineage>
        <taxon>Eukaryota</taxon>
        <taxon>Fungi</taxon>
        <taxon>Dikarya</taxon>
        <taxon>Ascomycota</taxon>
        <taxon>Pezizomycotina</taxon>
        <taxon>Sordariomycetes</taxon>
        <taxon>Hypocreomycetidae</taxon>
        <taxon>Hypocreales</taxon>
        <taxon>Clavicipitaceae</taxon>
        <taxon>Epichloe</taxon>
    </lineage>
</organism>
<sequence>MADPFEVRMRFSLQLQHLNASVNSAQKAAQYALKYKDMDEDLHSCILEQVERNNMNTRANIMFFIEHFLDLAKEGHADYVRMIQRDIIRVVDAVAPDDGSGATNVKVVRRVLQGLQSKGHLESQAVSQIEDVLKERETNDADISPASPPADVEMTDQSRVPAAPKTGQKPAAHGLDKRQIEQRIEEDRERHKRQRESIWAIPRMDNAELNKLWEETSDFGEDDDRLLTEEADDFEKEMIMQQCPHRRAANGHHH</sequence>
<comment type="caution">
    <text evidence="3">The sequence shown here is derived from an EMBL/GenBank/DDBJ whole genome shotgun (WGS) entry which is preliminary data.</text>
</comment>
<dbReference type="InterPro" id="IPR024638">
    <property type="entry name" value="Ctk3_N"/>
</dbReference>
<dbReference type="PANTHER" id="PTHR28291:SF1">
    <property type="entry name" value="CTD KINASE SUBUNIT GAMMA"/>
    <property type="match status" value="1"/>
</dbReference>
<dbReference type="InterPro" id="IPR042326">
    <property type="entry name" value="Ctk3"/>
</dbReference>
<feature type="region of interest" description="Disordered" evidence="1">
    <location>
        <begin position="137"/>
        <end position="181"/>
    </location>
</feature>
<evidence type="ECO:0000259" key="2">
    <source>
        <dbReference type="PROSITE" id="PS51391"/>
    </source>
</evidence>
<dbReference type="PANTHER" id="PTHR28291">
    <property type="entry name" value="CTD KINASE SUBUNIT GAMMA"/>
    <property type="match status" value="1"/>
</dbReference>
<protein>
    <recommendedName>
        <fullName evidence="2">CID domain-containing protein</fullName>
    </recommendedName>
</protein>
<gene>
    <name evidence="3" type="primary">g215</name>
    <name evidence="3" type="ORF">EsDP_00000215</name>
</gene>